<feature type="compositionally biased region" description="Basic and acidic residues" evidence="1">
    <location>
        <begin position="80"/>
        <end position="95"/>
    </location>
</feature>
<sequence>MSQALYTERKEKKMPKRHQQRPAKIAAGHNHPQKSTVITTGTYKKHETYQAQAARHENPNVQPQEAKVPPSRDMSMGRTHRAESQERIQDKESRSGTDSNARNPRKSSEVHKSDKTKREPHQHGINQAAVYNHDLAVGHRSSDDEGLGAPTIIGEGFSANDFKDLHTILADLTDDELKRIEIMPTGTRLIQGSKYIDLSHLENGEFVASGDMVAEPGHYYVLKQDSDYILWNRLNQVTNPARLDESETQTE</sequence>
<feature type="compositionally biased region" description="Polar residues" evidence="1">
    <location>
        <begin position="33"/>
        <end position="42"/>
    </location>
</feature>
<feature type="compositionally biased region" description="Basic and acidic residues" evidence="1">
    <location>
        <begin position="44"/>
        <end position="58"/>
    </location>
</feature>
<feature type="compositionally biased region" description="Basic residues" evidence="1">
    <location>
        <begin position="12"/>
        <end position="21"/>
    </location>
</feature>
<dbReference type="Proteomes" id="UP000597444">
    <property type="component" value="Unassembled WGS sequence"/>
</dbReference>
<gene>
    <name evidence="2" type="ORF">KSF_062180</name>
</gene>
<dbReference type="EMBL" id="BNJK01000001">
    <property type="protein sequence ID" value="GHO96170.1"/>
    <property type="molecule type" value="Genomic_DNA"/>
</dbReference>
<organism evidence="2 3">
    <name type="scientific">Reticulibacter mediterranei</name>
    <dbReference type="NCBI Taxonomy" id="2778369"/>
    <lineage>
        <taxon>Bacteria</taxon>
        <taxon>Bacillati</taxon>
        <taxon>Chloroflexota</taxon>
        <taxon>Ktedonobacteria</taxon>
        <taxon>Ktedonobacterales</taxon>
        <taxon>Reticulibacteraceae</taxon>
        <taxon>Reticulibacter</taxon>
    </lineage>
</organism>
<evidence type="ECO:0000313" key="3">
    <source>
        <dbReference type="Proteomes" id="UP000597444"/>
    </source>
</evidence>
<dbReference type="AlphaFoldDB" id="A0A8J3IPM7"/>
<proteinExistence type="predicted"/>
<feature type="region of interest" description="Disordered" evidence="1">
    <location>
        <begin position="1"/>
        <end position="126"/>
    </location>
</feature>
<keyword evidence="3" id="KW-1185">Reference proteome</keyword>
<evidence type="ECO:0000256" key="1">
    <source>
        <dbReference type="SAM" id="MobiDB-lite"/>
    </source>
</evidence>
<protein>
    <submittedName>
        <fullName evidence="2">Uncharacterized protein</fullName>
    </submittedName>
</protein>
<accession>A0A8J3IPM7</accession>
<name>A0A8J3IPM7_9CHLR</name>
<reference evidence="2" key="1">
    <citation type="submission" date="2020-10" db="EMBL/GenBank/DDBJ databases">
        <title>Taxonomic study of unclassified bacteria belonging to the class Ktedonobacteria.</title>
        <authorList>
            <person name="Yabe S."/>
            <person name="Wang C.M."/>
            <person name="Zheng Y."/>
            <person name="Sakai Y."/>
            <person name="Cavaletti L."/>
            <person name="Monciardini P."/>
            <person name="Donadio S."/>
        </authorList>
    </citation>
    <scope>NUCLEOTIDE SEQUENCE</scope>
    <source>
        <strain evidence="2">ID150040</strain>
    </source>
</reference>
<comment type="caution">
    <text evidence="2">The sequence shown here is derived from an EMBL/GenBank/DDBJ whole genome shotgun (WGS) entry which is preliminary data.</text>
</comment>
<feature type="compositionally biased region" description="Basic and acidic residues" evidence="1">
    <location>
        <begin position="106"/>
        <end position="122"/>
    </location>
</feature>
<evidence type="ECO:0000313" key="2">
    <source>
        <dbReference type="EMBL" id="GHO96170.1"/>
    </source>
</evidence>